<keyword evidence="1" id="KW-1133">Transmembrane helix</keyword>
<evidence type="ECO:0000256" key="1">
    <source>
        <dbReference type="SAM" id="Phobius"/>
    </source>
</evidence>
<evidence type="ECO:0000313" key="3">
    <source>
        <dbReference type="Proteomes" id="UP000078046"/>
    </source>
</evidence>
<reference evidence="2 3" key="1">
    <citation type="submission" date="2016-04" db="EMBL/GenBank/DDBJ databases">
        <title>The genome of Intoshia linei affirms orthonectids as highly simplified spiralians.</title>
        <authorList>
            <person name="Mikhailov K.V."/>
            <person name="Slusarev G.S."/>
            <person name="Nikitin M.A."/>
            <person name="Logacheva M.D."/>
            <person name="Penin A."/>
            <person name="Aleoshin V."/>
            <person name="Panchin Y.V."/>
        </authorList>
    </citation>
    <scope>NUCLEOTIDE SEQUENCE [LARGE SCALE GENOMIC DNA]</scope>
    <source>
        <strain evidence="2">Intl2013</strain>
        <tissue evidence="2">Whole animal</tissue>
    </source>
</reference>
<keyword evidence="1" id="KW-0812">Transmembrane</keyword>
<comment type="caution">
    <text evidence="2">The sequence shown here is derived from an EMBL/GenBank/DDBJ whole genome shotgun (WGS) entry which is preliminary data.</text>
</comment>
<evidence type="ECO:0000313" key="2">
    <source>
        <dbReference type="EMBL" id="OAF66229.1"/>
    </source>
</evidence>
<keyword evidence="1" id="KW-0472">Membrane</keyword>
<name>A0A177AW73_9BILA</name>
<dbReference type="Proteomes" id="UP000078046">
    <property type="component" value="Unassembled WGS sequence"/>
</dbReference>
<dbReference type="EMBL" id="LWCA01000997">
    <property type="protein sequence ID" value="OAF66229.1"/>
    <property type="molecule type" value="Genomic_DNA"/>
</dbReference>
<proteinExistence type="predicted"/>
<accession>A0A177AW73</accession>
<organism evidence="2 3">
    <name type="scientific">Intoshia linei</name>
    <dbReference type="NCBI Taxonomy" id="1819745"/>
    <lineage>
        <taxon>Eukaryota</taxon>
        <taxon>Metazoa</taxon>
        <taxon>Spiralia</taxon>
        <taxon>Lophotrochozoa</taxon>
        <taxon>Mesozoa</taxon>
        <taxon>Orthonectida</taxon>
        <taxon>Rhopaluridae</taxon>
        <taxon>Intoshia</taxon>
    </lineage>
</organism>
<protein>
    <submittedName>
        <fullName evidence="2">Uncharacterized protein</fullName>
    </submittedName>
</protein>
<keyword evidence="3" id="KW-1185">Reference proteome</keyword>
<gene>
    <name evidence="2" type="ORF">A3Q56_06032</name>
</gene>
<feature type="transmembrane region" description="Helical" evidence="1">
    <location>
        <begin position="27"/>
        <end position="47"/>
    </location>
</feature>
<dbReference type="AlphaFoldDB" id="A0A177AW73"/>
<sequence length="134" mass="15490">MGLFDKLSKVNSKEIEKELNECDGCRMVASMSLLVLGSILSTLVYAAPQNKNFRFKSNFAKYTYRIGGLITMCASSYTAFSCYEQIGFFSSNRKPEIYNISLQVDNIYDYFNYSRPKWTESIQNKYNHSDDKDE</sequence>